<keyword evidence="2" id="KW-0238">DNA-binding</keyword>
<dbReference type="RefSeq" id="WP_111411509.1">
    <property type="nucleotide sequence ID" value="NZ_QKXH01000014.1"/>
</dbReference>
<evidence type="ECO:0000313" key="5">
    <source>
        <dbReference type="EMBL" id="PZX92014.1"/>
    </source>
</evidence>
<dbReference type="InterPro" id="IPR018060">
    <property type="entry name" value="HTH_AraC"/>
</dbReference>
<evidence type="ECO:0000256" key="2">
    <source>
        <dbReference type="ARBA" id="ARBA00023125"/>
    </source>
</evidence>
<reference evidence="5 6" key="1">
    <citation type="submission" date="2018-06" db="EMBL/GenBank/DDBJ databases">
        <title>Flavobacterium sp IMCC34762, genome.</title>
        <authorList>
            <person name="Joung Y."/>
            <person name="Cho J."/>
            <person name="Song J."/>
        </authorList>
    </citation>
    <scope>NUCLEOTIDE SEQUENCE [LARGE SCALE GENOMIC DNA]</scope>
    <source>
        <strain evidence="5 6">IMCC34762</strain>
    </source>
</reference>
<evidence type="ECO:0000313" key="6">
    <source>
        <dbReference type="Proteomes" id="UP000249177"/>
    </source>
</evidence>
<dbReference type="PROSITE" id="PS00041">
    <property type="entry name" value="HTH_ARAC_FAMILY_1"/>
    <property type="match status" value="1"/>
</dbReference>
<sequence length="303" mass="34874">MNSQIQQKLKTIYQMLFEMATGNLTFRIQGETDNNQLNELISMLNTTAAKMELVISHLDHINPHYTYQGLVQTTIILDKNFMIKSFSKNLPTLLGYKPAKLLELNFHEILAKQSIPLWDTIKAAASTNKTASATVQFIFSTQSQHLVPSHCTVTRLLYSNRIIISTITTILQDILPEASTTLNSTVHHQSDAILVQNVHTYILKNLENPLPSTNELSKMFNVNEFKLKDSFRHFFNTSIYRFYTTERLKKAHLLILQTNIPLKEIAFISGYNDYTNFYKAFKKRFSYSPSDLKRENIEGNNII</sequence>
<keyword evidence="3" id="KW-0804">Transcription</keyword>
<dbReference type="SMART" id="SM00342">
    <property type="entry name" value="HTH_ARAC"/>
    <property type="match status" value="1"/>
</dbReference>
<evidence type="ECO:0000256" key="1">
    <source>
        <dbReference type="ARBA" id="ARBA00023015"/>
    </source>
</evidence>
<feature type="domain" description="HTH araC/xylS-type" evidence="4">
    <location>
        <begin position="196"/>
        <end position="295"/>
    </location>
</feature>
<dbReference type="Gene3D" id="3.30.450.20">
    <property type="entry name" value="PAS domain"/>
    <property type="match status" value="1"/>
</dbReference>
<dbReference type="InterPro" id="IPR009057">
    <property type="entry name" value="Homeodomain-like_sf"/>
</dbReference>
<evidence type="ECO:0000256" key="3">
    <source>
        <dbReference type="ARBA" id="ARBA00023163"/>
    </source>
</evidence>
<keyword evidence="1" id="KW-0805">Transcription regulation</keyword>
<dbReference type="InterPro" id="IPR053142">
    <property type="entry name" value="PchR_regulatory_protein"/>
</dbReference>
<dbReference type="Pfam" id="PF12833">
    <property type="entry name" value="HTH_18"/>
    <property type="match status" value="1"/>
</dbReference>
<accession>A0A2W7TQW9</accession>
<dbReference type="AlphaFoldDB" id="A0A2W7TQW9"/>
<dbReference type="Proteomes" id="UP000249177">
    <property type="component" value="Unassembled WGS sequence"/>
</dbReference>
<dbReference type="GO" id="GO:0003700">
    <property type="term" value="F:DNA-binding transcription factor activity"/>
    <property type="evidence" value="ECO:0007669"/>
    <property type="project" value="InterPro"/>
</dbReference>
<dbReference type="SUPFAM" id="SSF55785">
    <property type="entry name" value="PYP-like sensor domain (PAS domain)"/>
    <property type="match status" value="1"/>
</dbReference>
<comment type="caution">
    <text evidence="5">The sequence shown here is derived from an EMBL/GenBank/DDBJ whole genome shotgun (WGS) entry which is preliminary data.</text>
</comment>
<dbReference type="InterPro" id="IPR035965">
    <property type="entry name" value="PAS-like_dom_sf"/>
</dbReference>
<dbReference type="GO" id="GO:0043565">
    <property type="term" value="F:sequence-specific DNA binding"/>
    <property type="evidence" value="ECO:0007669"/>
    <property type="project" value="InterPro"/>
</dbReference>
<evidence type="ECO:0000259" key="4">
    <source>
        <dbReference type="PROSITE" id="PS01124"/>
    </source>
</evidence>
<dbReference type="EMBL" id="QKXH01000014">
    <property type="protein sequence ID" value="PZX92014.1"/>
    <property type="molecule type" value="Genomic_DNA"/>
</dbReference>
<dbReference type="InterPro" id="IPR018062">
    <property type="entry name" value="HTH_AraC-typ_CS"/>
</dbReference>
<dbReference type="SUPFAM" id="SSF46689">
    <property type="entry name" value="Homeodomain-like"/>
    <property type="match status" value="1"/>
</dbReference>
<dbReference type="OrthoDB" id="1451418at2"/>
<name>A0A2W7TQW9_9FLAO</name>
<keyword evidence="6" id="KW-1185">Reference proteome</keyword>
<dbReference type="PANTHER" id="PTHR47893:SF1">
    <property type="entry name" value="REGULATORY PROTEIN PCHR"/>
    <property type="match status" value="1"/>
</dbReference>
<gene>
    <name evidence="5" type="ORF">DOS84_18140</name>
</gene>
<protein>
    <recommendedName>
        <fullName evidence="4">HTH araC/xylS-type domain-containing protein</fullName>
    </recommendedName>
</protein>
<proteinExistence type="predicted"/>
<dbReference type="PANTHER" id="PTHR47893">
    <property type="entry name" value="REGULATORY PROTEIN PCHR"/>
    <property type="match status" value="1"/>
</dbReference>
<dbReference type="PROSITE" id="PS01124">
    <property type="entry name" value="HTH_ARAC_FAMILY_2"/>
    <property type="match status" value="1"/>
</dbReference>
<dbReference type="Gene3D" id="1.10.10.60">
    <property type="entry name" value="Homeodomain-like"/>
    <property type="match status" value="2"/>
</dbReference>
<organism evidence="5 6">
    <name type="scientific">Flavobacterium aquariorum</name>
    <dbReference type="NCBI Taxonomy" id="2217670"/>
    <lineage>
        <taxon>Bacteria</taxon>
        <taxon>Pseudomonadati</taxon>
        <taxon>Bacteroidota</taxon>
        <taxon>Flavobacteriia</taxon>
        <taxon>Flavobacteriales</taxon>
        <taxon>Flavobacteriaceae</taxon>
        <taxon>Flavobacterium</taxon>
    </lineage>
</organism>